<dbReference type="PANTHER" id="PTHR34573">
    <property type="entry name" value="VKC DOMAIN-CONTAINING PROTEIN"/>
    <property type="match status" value="1"/>
</dbReference>
<evidence type="ECO:0000256" key="9">
    <source>
        <dbReference type="ARBA" id="ARBA00023284"/>
    </source>
</evidence>
<dbReference type="InterPro" id="IPR012932">
    <property type="entry name" value="VKOR"/>
</dbReference>
<keyword evidence="8" id="KW-1015">Disulfide bond</keyword>
<organism evidence="13">
    <name type="scientific">Micromonas pusilla (strain CCMP1545)</name>
    <name type="common">Picoplanktonic green alga</name>
    <dbReference type="NCBI Taxonomy" id="564608"/>
    <lineage>
        <taxon>Eukaryota</taxon>
        <taxon>Viridiplantae</taxon>
        <taxon>Chlorophyta</taxon>
        <taxon>Mamiellophyceae</taxon>
        <taxon>Mamiellales</taxon>
        <taxon>Mamiellaceae</taxon>
        <taxon>Micromonas</taxon>
    </lineage>
</organism>
<accession>C1NA81</accession>
<keyword evidence="5" id="KW-1133">Transmembrane helix</keyword>
<feature type="region of interest" description="Disordered" evidence="10">
    <location>
        <begin position="58"/>
        <end position="90"/>
    </location>
</feature>
<dbReference type="STRING" id="564608.C1NA81"/>
<evidence type="ECO:0000256" key="8">
    <source>
        <dbReference type="ARBA" id="ARBA00023157"/>
    </source>
</evidence>
<feature type="compositionally biased region" description="Basic and acidic residues" evidence="10">
    <location>
        <begin position="75"/>
        <end position="88"/>
    </location>
</feature>
<reference evidence="12 13" key="1">
    <citation type="journal article" date="2009" name="Science">
        <title>Green evolution and dynamic adaptations revealed by genomes of the marine picoeukaryotes Micromonas.</title>
        <authorList>
            <person name="Worden A.Z."/>
            <person name="Lee J.H."/>
            <person name="Mock T."/>
            <person name="Rouze P."/>
            <person name="Simmons M.P."/>
            <person name="Aerts A.L."/>
            <person name="Allen A.E."/>
            <person name="Cuvelier M.L."/>
            <person name="Derelle E."/>
            <person name="Everett M.V."/>
            <person name="Foulon E."/>
            <person name="Grimwood J."/>
            <person name="Gundlach H."/>
            <person name="Henrissat B."/>
            <person name="Napoli C."/>
            <person name="McDonald S.M."/>
            <person name="Parker M.S."/>
            <person name="Rombauts S."/>
            <person name="Salamov A."/>
            <person name="Von Dassow P."/>
            <person name="Badger J.H."/>
            <person name="Coutinho P.M."/>
            <person name="Demir E."/>
            <person name="Dubchak I."/>
            <person name="Gentemann C."/>
            <person name="Eikrem W."/>
            <person name="Gready J.E."/>
            <person name="John U."/>
            <person name="Lanier W."/>
            <person name="Lindquist E.A."/>
            <person name="Lucas S."/>
            <person name="Mayer K.F."/>
            <person name="Moreau H."/>
            <person name="Not F."/>
            <person name="Otillar R."/>
            <person name="Panaud O."/>
            <person name="Pangilinan J."/>
            <person name="Paulsen I."/>
            <person name="Piegu B."/>
            <person name="Poliakov A."/>
            <person name="Robbens S."/>
            <person name="Schmutz J."/>
            <person name="Toulza E."/>
            <person name="Wyss T."/>
            <person name="Zelensky A."/>
            <person name="Zhou K."/>
            <person name="Armbrust E.V."/>
            <person name="Bhattacharya D."/>
            <person name="Goodenough U.W."/>
            <person name="Van de Peer Y."/>
            <person name="Grigoriev I.V."/>
        </authorList>
    </citation>
    <scope>NUCLEOTIDE SEQUENCE [LARGE SCALE GENOMIC DNA]</scope>
    <source>
        <strain evidence="12 13">CCMP1545</strain>
    </source>
</reference>
<evidence type="ECO:0000313" key="12">
    <source>
        <dbReference type="EMBL" id="EEH51080.1"/>
    </source>
</evidence>
<dbReference type="GO" id="GO:0016491">
    <property type="term" value="F:oxidoreductase activity"/>
    <property type="evidence" value="ECO:0007669"/>
    <property type="project" value="UniProtKB-KW"/>
</dbReference>
<evidence type="ECO:0000256" key="1">
    <source>
        <dbReference type="ARBA" id="ARBA00004141"/>
    </source>
</evidence>
<evidence type="ECO:0000256" key="6">
    <source>
        <dbReference type="ARBA" id="ARBA00023002"/>
    </source>
</evidence>
<dbReference type="KEGG" id="mpp:MICPUCDRAFT_54796"/>
<evidence type="ECO:0000313" key="13">
    <source>
        <dbReference type="Proteomes" id="UP000001876"/>
    </source>
</evidence>
<evidence type="ECO:0000256" key="2">
    <source>
        <dbReference type="ARBA" id="ARBA00006214"/>
    </source>
</evidence>
<keyword evidence="9" id="KW-0676">Redox-active center</keyword>
<name>C1NA81_MICPC</name>
<dbReference type="InterPro" id="IPR038354">
    <property type="entry name" value="VKOR_sf"/>
</dbReference>
<keyword evidence="7" id="KW-0472">Membrane</keyword>
<evidence type="ECO:0000256" key="5">
    <source>
        <dbReference type="ARBA" id="ARBA00022989"/>
    </source>
</evidence>
<comment type="similarity">
    <text evidence="2">Belongs to the VKOR family.</text>
</comment>
<evidence type="ECO:0000259" key="11">
    <source>
        <dbReference type="Pfam" id="PF07884"/>
    </source>
</evidence>
<dbReference type="GO" id="GO:0016020">
    <property type="term" value="C:membrane"/>
    <property type="evidence" value="ECO:0007669"/>
    <property type="project" value="UniProtKB-SubCell"/>
</dbReference>
<keyword evidence="13" id="KW-1185">Reference proteome</keyword>
<keyword evidence="4" id="KW-0874">Quinone</keyword>
<dbReference type="RefSeq" id="XP_003064746.1">
    <property type="nucleotide sequence ID" value="XM_003064700.1"/>
</dbReference>
<dbReference type="AlphaFoldDB" id="C1NA81"/>
<feature type="domain" description="Vitamin K epoxide reductase" evidence="11">
    <location>
        <begin position="95"/>
        <end position="174"/>
    </location>
</feature>
<evidence type="ECO:0000256" key="4">
    <source>
        <dbReference type="ARBA" id="ARBA00022719"/>
    </source>
</evidence>
<sequence length="202" mass="20614">MTTTTTTATTATANCRRALSSRAAPARVARVVAVAGVRLPPRSARARAAVVVRAAAADGGGDAPGAAPSLSVDDIPAKKPPSEPEEVPRPPLRVAAALAAIGSLESSYLAFEKLTGGEARSMHWSPYDPVGVVTCPLTGCQTALNSGWATLFGLPLSAYGAVAYGMTAALCWWGAGMADGGDEARSIHWSPYDRVGVVNADP</sequence>
<dbReference type="GeneID" id="9690302"/>
<keyword evidence="6" id="KW-0560">Oxidoreductase</keyword>
<evidence type="ECO:0000256" key="3">
    <source>
        <dbReference type="ARBA" id="ARBA00022692"/>
    </source>
</evidence>
<gene>
    <name evidence="12" type="ORF">MICPUCDRAFT_54796</name>
</gene>
<dbReference type="EMBL" id="GG663752">
    <property type="protein sequence ID" value="EEH51080.1"/>
    <property type="molecule type" value="Genomic_DNA"/>
</dbReference>
<protein>
    <submittedName>
        <fullName evidence="12">Predicted protein</fullName>
    </submittedName>
</protein>
<dbReference type="Proteomes" id="UP000001876">
    <property type="component" value="Unassembled WGS sequence"/>
</dbReference>
<keyword evidence="3" id="KW-0812">Transmembrane</keyword>
<dbReference type="PANTHER" id="PTHR34573:SF1">
    <property type="entry name" value="VITAMIN K EPOXIDE REDUCTASE DOMAIN-CONTAINING PROTEIN"/>
    <property type="match status" value="1"/>
</dbReference>
<dbReference type="Gene3D" id="1.20.1440.130">
    <property type="entry name" value="VKOR domain"/>
    <property type="match status" value="1"/>
</dbReference>
<evidence type="ECO:0000256" key="10">
    <source>
        <dbReference type="SAM" id="MobiDB-lite"/>
    </source>
</evidence>
<dbReference type="GO" id="GO:0048038">
    <property type="term" value="F:quinone binding"/>
    <property type="evidence" value="ECO:0007669"/>
    <property type="project" value="UniProtKB-KW"/>
</dbReference>
<proteinExistence type="inferred from homology"/>
<comment type="subcellular location">
    <subcellularLocation>
        <location evidence="1">Membrane</location>
        <topology evidence="1">Multi-pass membrane protein</topology>
    </subcellularLocation>
</comment>
<dbReference type="Pfam" id="PF07884">
    <property type="entry name" value="VKOR"/>
    <property type="match status" value="1"/>
</dbReference>
<dbReference type="OrthoDB" id="5547497at2759"/>
<evidence type="ECO:0000256" key="7">
    <source>
        <dbReference type="ARBA" id="ARBA00023136"/>
    </source>
</evidence>